<keyword evidence="1" id="KW-0489">Methyltransferase</keyword>
<name>A0A1Y0IAX6_9GAMM</name>
<dbReference type="SUPFAM" id="SSF53335">
    <property type="entry name" value="S-adenosyl-L-methionine-dependent methyltransferases"/>
    <property type="match status" value="1"/>
</dbReference>
<dbReference type="Gene3D" id="3.40.50.150">
    <property type="entry name" value="Vaccinia Virus protein VP39"/>
    <property type="match status" value="1"/>
</dbReference>
<evidence type="ECO:0000313" key="1">
    <source>
        <dbReference type="EMBL" id="ARU56574.1"/>
    </source>
</evidence>
<dbReference type="InterPro" id="IPR029063">
    <property type="entry name" value="SAM-dependent_MTases_sf"/>
</dbReference>
<dbReference type="GO" id="GO:0032259">
    <property type="term" value="P:methylation"/>
    <property type="evidence" value="ECO:0007669"/>
    <property type="project" value="UniProtKB-KW"/>
</dbReference>
<dbReference type="AlphaFoldDB" id="A0A1Y0IAX6"/>
<accession>A0A1Y0IAX6</accession>
<dbReference type="Proteomes" id="UP000196027">
    <property type="component" value="Chromosome"/>
</dbReference>
<reference evidence="1 2" key="1">
    <citation type="submission" date="2017-05" db="EMBL/GenBank/DDBJ databases">
        <title>Genomic insights into alkan degradation activity of Oleiphilus messinensis.</title>
        <authorList>
            <person name="Kozyavkin S.A."/>
            <person name="Slesarev A.I."/>
            <person name="Golyshin P.N."/>
            <person name="Korzhenkov A."/>
            <person name="Golyshina O.N."/>
            <person name="Toshchakov S.V."/>
        </authorList>
    </citation>
    <scope>NUCLEOTIDE SEQUENCE [LARGE SCALE GENOMIC DNA]</scope>
    <source>
        <strain evidence="1 2">ME102</strain>
    </source>
</reference>
<evidence type="ECO:0000313" key="2">
    <source>
        <dbReference type="Proteomes" id="UP000196027"/>
    </source>
</evidence>
<dbReference type="KEGG" id="ome:OLMES_2521"/>
<organism evidence="1 2">
    <name type="scientific">Oleiphilus messinensis</name>
    <dbReference type="NCBI Taxonomy" id="141451"/>
    <lineage>
        <taxon>Bacteria</taxon>
        <taxon>Pseudomonadati</taxon>
        <taxon>Pseudomonadota</taxon>
        <taxon>Gammaproteobacteria</taxon>
        <taxon>Oceanospirillales</taxon>
        <taxon>Oleiphilaceae</taxon>
        <taxon>Oleiphilus</taxon>
    </lineage>
</organism>
<dbReference type="Pfam" id="PF13489">
    <property type="entry name" value="Methyltransf_23"/>
    <property type="match status" value="1"/>
</dbReference>
<keyword evidence="1" id="KW-0808">Transferase</keyword>
<gene>
    <name evidence="1" type="ORF">OLMES_2521</name>
</gene>
<sequence length="116" mass="13606">MLRMQGYQISTYDLFYDNNPAVLDEAYGFITATEVFEHLSNPKLILEKLLSQLDDSGSLFIMTKRVENQQKFSTWHYIRDPTHITFFSNESFQYIAEEYALNLELIKPDVAVLSKR</sequence>
<protein>
    <submittedName>
        <fullName evidence="1">Methyltransferase</fullName>
    </submittedName>
</protein>
<dbReference type="EMBL" id="CP021425">
    <property type="protein sequence ID" value="ARU56574.1"/>
    <property type="molecule type" value="Genomic_DNA"/>
</dbReference>
<keyword evidence="2" id="KW-1185">Reference proteome</keyword>
<proteinExistence type="predicted"/>
<dbReference type="GO" id="GO:0008168">
    <property type="term" value="F:methyltransferase activity"/>
    <property type="evidence" value="ECO:0007669"/>
    <property type="project" value="UniProtKB-KW"/>
</dbReference>